<organism evidence="2 3">
    <name type="scientific">Pipistrellus kuhlii</name>
    <name type="common">Kuhl's pipistrelle</name>
    <dbReference type="NCBI Taxonomy" id="59472"/>
    <lineage>
        <taxon>Eukaryota</taxon>
        <taxon>Metazoa</taxon>
        <taxon>Chordata</taxon>
        <taxon>Craniata</taxon>
        <taxon>Vertebrata</taxon>
        <taxon>Euteleostomi</taxon>
        <taxon>Mammalia</taxon>
        <taxon>Eutheria</taxon>
        <taxon>Laurasiatheria</taxon>
        <taxon>Chiroptera</taxon>
        <taxon>Yangochiroptera</taxon>
        <taxon>Vespertilionidae</taxon>
        <taxon>Pipistrellus</taxon>
    </lineage>
</organism>
<dbReference type="AlphaFoldDB" id="A0A7J7TPX9"/>
<dbReference type="Proteomes" id="UP000558488">
    <property type="component" value="Unassembled WGS sequence"/>
</dbReference>
<evidence type="ECO:0000313" key="2">
    <source>
        <dbReference type="EMBL" id="KAF6302545.1"/>
    </source>
</evidence>
<proteinExistence type="predicted"/>
<evidence type="ECO:0000313" key="3">
    <source>
        <dbReference type="Proteomes" id="UP000558488"/>
    </source>
</evidence>
<name>A0A7J7TPX9_PIPKU</name>
<keyword evidence="3" id="KW-1185">Reference proteome</keyword>
<gene>
    <name evidence="2" type="ORF">mPipKuh1_009300</name>
</gene>
<dbReference type="EMBL" id="JACAGB010000025">
    <property type="protein sequence ID" value="KAF6302545.1"/>
    <property type="molecule type" value="Genomic_DNA"/>
</dbReference>
<protein>
    <submittedName>
        <fullName evidence="2">Uncharacterized protein</fullName>
    </submittedName>
</protein>
<evidence type="ECO:0000256" key="1">
    <source>
        <dbReference type="SAM" id="MobiDB-lite"/>
    </source>
</evidence>
<sequence length="148" mass="15597">MVWIPPVARPERAPERSSAQVGQRCGRHLELDARDLCPPRPPQRGGGQGSSQLRFPRDRLHAPSSTVSPLPSPPGGGGGGGVLWLLKADCSLGGAPCFSGGRSKDPPPLLTAGSPHTSVSTLCCYCSYRLGRISSSCSWGWGVHCRRA</sequence>
<reference evidence="2 3" key="1">
    <citation type="journal article" date="2020" name="Nature">
        <title>Six reference-quality genomes reveal evolution of bat adaptations.</title>
        <authorList>
            <person name="Jebb D."/>
            <person name="Huang Z."/>
            <person name="Pippel M."/>
            <person name="Hughes G.M."/>
            <person name="Lavrichenko K."/>
            <person name="Devanna P."/>
            <person name="Winkler S."/>
            <person name="Jermiin L.S."/>
            <person name="Skirmuntt E.C."/>
            <person name="Katzourakis A."/>
            <person name="Burkitt-Gray L."/>
            <person name="Ray D.A."/>
            <person name="Sullivan K.A.M."/>
            <person name="Roscito J.G."/>
            <person name="Kirilenko B.M."/>
            <person name="Davalos L.M."/>
            <person name="Corthals A.P."/>
            <person name="Power M.L."/>
            <person name="Jones G."/>
            <person name="Ransome R.D."/>
            <person name="Dechmann D.K.N."/>
            <person name="Locatelli A.G."/>
            <person name="Puechmaille S.J."/>
            <person name="Fedrigo O."/>
            <person name="Jarvis E.D."/>
            <person name="Hiller M."/>
            <person name="Vernes S.C."/>
            <person name="Myers E.W."/>
            <person name="Teeling E.C."/>
        </authorList>
    </citation>
    <scope>NUCLEOTIDE SEQUENCE [LARGE SCALE GENOMIC DNA]</scope>
    <source>
        <strain evidence="2">MPipKuh1</strain>
        <tissue evidence="2">Flight muscle</tissue>
    </source>
</reference>
<feature type="compositionally biased region" description="Basic and acidic residues" evidence="1">
    <location>
        <begin position="27"/>
        <end position="37"/>
    </location>
</feature>
<comment type="caution">
    <text evidence="2">The sequence shown here is derived from an EMBL/GenBank/DDBJ whole genome shotgun (WGS) entry which is preliminary data.</text>
</comment>
<feature type="region of interest" description="Disordered" evidence="1">
    <location>
        <begin position="1"/>
        <end position="79"/>
    </location>
</feature>
<accession>A0A7J7TPX9</accession>